<feature type="region of interest" description="Disordered" evidence="3">
    <location>
        <begin position="157"/>
        <end position="198"/>
    </location>
</feature>
<dbReference type="PANTHER" id="PTHR44533">
    <property type="entry name" value="DEAD/H RNA HELICASE, PUTATIVE-RELATED"/>
    <property type="match status" value="1"/>
</dbReference>
<feature type="compositionally biased region" description="Basic and acidic residues" evidence="3">
    <location>
        <begin position="253"/>
        <end position="268"/>
    </location>
</feature>
<dbReference type="InterPro" id="IPR011545">
    <property type="entry name" value="DEAD/DEAH_box_helicase_dom"/>
</dbReference>
<evidence type="ECO:0000256" key="1">
    <source>
        <dbReference type="ARBA" id="ARBA00022801"/>
    </source>
</evidence>
<feature type="region of interest" description="Disordered" evidence="3">
    <location>
        <begin position="253"/>
        <end position="288"/>
    </location>
</feature>
<proteinExistence type="predicted"/>
<feature type="compositionally biased region" description="Basic and acidic residues" evidence="3">
    <location>
        <begin position="160"/>
        <end position="186"/>
    </location>
</feature>
<sequence>MSHPPATLKPPIKSLTKSLLEVSLASPRPPPVALAASQPSDEGDDDDAVLDAPPSTDLMMLRTFDRFWVERRSIMYNAGYKKIWNAETKSYTRHKLKKSAIPLILRDMAPPDGSIFDPRVAWASEKPLFLSREANLAAPALPAAAAAAVPKKEKKKKALSKKELMMAENSKRLEKKSHEKDAEKMANNKSMSSLQSASTTTTIGKLQRMLKMLSIAVQDIKGGKASASQEEMFDILWALEELPVFKSAGEELEREKRAKKEEKKKAKEGAPAGGKKVSKKEARGDARESLSSEAEALKALYDAHDYRDAVKYARKVLAAVPDIVSYQLRSMHDRLEPLSQYNRKFQLEDWQCRVLNAIDEGRSTVVCAPTSSGKTLLSTYTCAHVGSDKCVLFVLPTEVLVWQVAATYFKFFEGNVSMCTESIAFQEVTGEAQVYIGTPHALESWLTKARGCAGQEMVNGRREFSILDGGFKFDYLVLDEVHTLDGPEGDALQRIIKACSCPILALSATIGNPDQLRDWFQVVRDEQVSVVSAPQAPSPAVRDEQVAQAPSPVLLANHYARFINLQRYVSVSSGPDTVKLIRLHPVAAMTRARMLGDKTLIDALALTPVDLIDLFERMHSVFPNEIAAADHPGSFFSPSGSSDEKRDNVDLRITLMQTREYESRLKSTLARLAVEQPDKYDQLQASFAPPASLEKIGASAITGQLYSAIDQLREKELLPAVAFQLTMFGAFAMFKTLLTSLEVAQKERYPTYVSDLVALAKEKALLRKVAAGRADRANAAEDEDNAQAGFEEDLATVDVLQPHPKFVLSPPNSHLKSQEVEDLRDVLQKAGEELPPNHALIRGLRRGIAIYTNEPGFSCYRRQVQILAQKGKIAVVFSDEALAYGVNMPFRSCVFCGDMGDALTPLIAQQMQGRAGRRGMDVQGNIVYLGMDWPVIENLMIAGRTLSEFCDGAPSSDYHAKSVAVVEHLGYACETASGFRLAMDHNVVSTVWELGLLHLPEATALVACLPALYRHFVANNKRSADNIGDQNAVGACLVQIADRNEHLPDSGLPDLRSYLRADEVGPSQVIYEDIELALADHRAAISGWEDVDERTKGQLQLATDGGSLCSGIYDILASKRKGFADGVSFERRNELKVRLFRFGEIVRCVNNTIQQPHGKYRELHKYFNKLFSMVKYSLADMVQQLTDLDDASL</sequence>
<accession>A0ABQ6MGY2</accession>
<evidence type="ECO:0000256" key="3">
    <source>
        <dbReference type="SAM" id="MobiDB-lite"/>
    </source>
</evidence>
<keyword evidence="1" id="KW-0378">Hydrolase</keyword>
<feature type="region of interest" description="Disordered" evidence="3">
    <location>
        <begin position="26"/>
        <end position="52"/>
    </location>
</feature>
<dbReference type="EMBL" id="BRYB01001444">
    <property type="protein sequence ID" value="GMI25906.1"/>
    <property type="molecule type" value="Genomic_DNA"/>
</dbReference>
<dbReference type="InterPro" id="IPR052431">
    <property type="entry name" value="SKI2_subfamily_helicases"/>
</dbReference>
<organism evidence="5 6">
    <name type="scientific">Tetraparma gracilis</name>
    <dbReference type="NCBI Taxonomy" id="2962635"/>
    <lineage>
        <taxon>Eukaryota</taxon>
        <taxon>Sar</taxon>
        <taxon>Stramenopiles</taxon>
        <taxon>Ochrophyta</taxon>
        <taxon>Bolidophyceae</taxon>
        <taxon>Parmales</taxon>
        <taxon>Triparmaceae</taxon>
        <taxon>Tetraparma</taxon>
    </lineage>
</organism>
<dbReference type="Proteomes" id="UP001165060">
    <property type="component" value="Unassembled WGS sequence"/>
</dbReference>
<dbReference type="Pfam" id="PF00270">
    <property type="entry name" value="DEAD"/>
    <property type="match status" value="1"/>
</dbReference>
<evidence type="ECO:0000313" key="6">
    <source>
        <dbReference type="Proteomes" id="UP001165060"/>
    </source>
</evidence>
<evidence type="ECO:0000256" key="2">
    <source>
        <dbReference type="ARBA" id="ARBA00022806"/>
    </source>
</evidence>
<evidence type="ECO:0000259" key="4">
    <source>
        <dbReference type="PROSITE" id="PS51192"/>
    </source>
</evidence>
<keyword evidence="6" id="KW-1185">Reference proteome</keyword>
<dbReference type="InterPro" id="IPR027417">
    <property type="entry name" value="P-loop_NTPase"/>
</dbReference>
<dbReference type="PANTHER" id="PTHR44533:SF4">
    <property type="entry name" value="DEAD_H RNA HELICASE, PUTATIVE-RELATED"/>
    <property type="match status" value="1"/>
</dbReference>
<feature type="compositionally biased region" description="Polar residues" evidence="3">
    <location>
        <begin position="187"/>
        <end position="198"/>
    </location>
</feature>
<reference evidence="5 6" key="1">
    <citation type="journal article" date="2023" name="Commun. Biol.">
        <title>Genome analysis of Parmales, the sister group of diatoms, reveals the evolutionary specialization of diatoms from phago-mixotrophs to photoautotrophs.</title>
        <authorList>
            <person name="Ban H."/>
            <person name="Sato S."/>
            <person name="Yoshikawa S."/>
            <person name="Yamada K."/>
            <person name="Nakamura Y."/>
            <person name="Ichinomiya M."/>
            <person name="Sato N."/>
            <person name="Blanc-Mathieu R."/>
            <person name="Endo H."/>
            <person name="Kuwata A."/>
            <person name="Ogata H."/>
        </authorList>
    </citation>
    <scope>NUCLEOTIDE SEQUENCE [LARGE SCALE GENOMIC DNA]</scope>
</reference>
<feature type="compositionally biased region" description="Basic and acidic residues" evidence="3">
    <location>
        <begin position="279"/>
        <end position="288"/>
    </location>
</feature>
<dbReference type="SUPFAM" id="SSF52540">
    <property type="entry name" value="P-loop containing nucleoside triphosphate hydrolases"/>
    <property type="match status" value="2"/>
</dbReference>
<comment type="caution">
    <text evidence="5">The sequence shown here is derived from an EMBL/GenBank/DDBJ whole genome shotgun (WGS) entry which is preliminary data.</text>
</comment>
<dbReference type="SMART" id="SM00487">
    <property type="entry name" value="DEXDc"/>
    <property type="match status" value="1"/>
</dbReference>
<protein>
    <recommendedName>
        <fullName evidence="4">Helicase ATP-binding domain-containing protein</fullName>
    </recommendedName>
</protein>
<name>A0ABQ6MGY2_9STRA</name>
<dbReference type="InterPro" id="IPR014001">
    <property type="entry name" value="Helicase_ATP-bd"/>
</dbReference>
<evidence type="ECO:0000313" key="5">
    <source>
        <dbReference type="EMBL" id="GMI25906.1"/>
    </source>
</evidence>
<keyword evidence="2" id="KW-0347">Helicase</keyword>
<dbReference type="PROSITE" id="PS51192">
    <property type="entry name" value="HELICASE_ATP_BIND_1"/>
    <property type="match status" value="1"/>
</dbReference>
<dbReference type="Gene3D" id="3.40.50.300">
    <property type="entry name" value="P-loop containing nucleotide triphosphate hydrolases"/>
    <property type="match status" value="2"/>
</dbReference>
<feature type="domain" description="Helicase ATP-binding" evidence="4">
    <location>
        <begin position="355"/>
        <end position="528"/>
    </location>
</feature>
<gene>
    <name evidence="5" type="ORF">TeGR_g10093</name>
</gene>
<keyword evidence="2" id="KW-0067">ATP-binding</keyword>
<keyword evidence="2" id="KW-0547">Nucleotide-binding</keyword>